<evidence type="ECO:0000313" key="9">
    <source>
        <dbReference type="EMBL" id="CAD6441316.1"/>
    </source>
</evidence>
<gene>
    <name evidence="9" type="ORF">SCLTRI_LOCUS1104</name>
</gene>
<feature type="binding site" evidence="5">
    <location>
        <position position="698"/>
    </location>
    <ligand>
        <name>Zn(2+)</name>
        <dbReference type="ChEBI" id="CHEBI:29105"/>
    </ligand>
</feature>
<feature type="binding site" evidence="5">
    <location>
        <position position="724"/>
    </location>
    <ligand>
        <name>Zn(2+)</name>
        <dbReference type="ChEBI" id="CHEBI:29105"/>
    </ligand>
</feature>
<keyword evidence="4" id="KW-0539">Nucleus</keyword>
<name>A0A8H2ZKP8_9HELO</name>
<feature type="compositionally biased region" description="Basic and acidic residues" evidence="6">
    <location>
        <begin position="1089"/>
        <end position="1101"/>
    </location>
</feature>
<feature type="compositionally biased region" description="Basic and acidic residues" evidence="6">
    <location>
        <begin position="368"/>
        <end position="380"/>
    </location>
</feature>
<feature type="domain" description="Zn(2)-C6 fungal-type" evidence="7">
    <location>
        <begin position="279"/>
        <end position="309"/>
    </location>
</feature>
<feature type="compositionally biased region" description="Polar residues" evidence="6">
    <location>
        <begin position="425"/>
        <end position="445"/>
    </location>
</feature>
<evidence type="ECO:0000256" key="1">
    <source>
        <dbReference type="ARBA" id="ARBA00006924"/>
    </source>
</evidence>
<dbReference type="Pfam" id="PF02146">
    <property type="entry name" value="SIR2"/>
    <property type="match status" value="3"/>
</dbReference>
<dbReference type="Gene3D" id="3.40.50.1220">
    <property type="entry name" value="TPP-binding domain"/>
    <property type="match status" value="2"/>
</dbReference>
<feature type="region of interest" description="Disordered" evidence="6">
    <location>
        <begin position="856"/>
        <end position="881"/>
    </location>
</feature>
<dbReference type="EMBL" id="CAJHIA010000004">
    <property type="protein sequence ID" value="CAD6441316.1"/>
    <property type="molecule type" value="Genomic_DNA"/>
</dbReference>
<feature type="compositionally biased region" description="Low complexity" evidence="6">
    <location>
        <begin position="507"/>
        <end position="564"/>
    </location>
</feature>
<comment type="similarity">
    <text evidence="1">Belongs to the sirtuin family. Class I subfamily.</text>
</comment>
<dbReference type="Gene3D" id="4.10.240.10">
    <property type="entry name" value="Zn(2)-C6 fungal-type DNA-binding domain"/>
    <property type="match status" value="1"/>
</dbReference>
<feature type="binding site" evidence="5">
    <location>
        <position position="695"/>
    </location>
    <ligand>
        <name>Zn(2+)</name>
        <dbReference type="ChEBI" id="CHEBI:29105"/>
    </ligand>
</feature>
<dbReference type="InterPro" id="IPR036864">
    <property type="entry name" value="Zn2-C6_fun-type_DNA-bd_sf"/>
</dbReference>
<evidence type="ECO:0000313" key="10">
    <source>
        <dbReference type="Proteomes" id="UP000624404"/>
    </source>
</evidence>
<feature type="region of interest" description="Disordered" evidence="6">
    <location>
        <begin position="363"/>
        <end position="568"/>
    </location>
</feature>
<keyword evidence="3" id="KW-0520">NAD</keyword>
<dbReference type="PANTHER" id="PTHR11085:SF8">
    <property type="entry name" value="NAD-DEPENDENT HISTONE DEACETYLASE HST3"/>
    <property type="match status" value="1"/>
</dbReference>
<sequence length="1170" mass="129259">MIATMPTINVVPNSAAELQEIADILAKSRKVVVVTGAGISTNVGIPDFRSENGLYSMIQAQFDAALENPPWEINDYDIDDRPKKKRRVTERYYYELVTADGVRVEQPPEESPGLTSEQPSQLPSKESSVHTEAPAPASSRRSSRRNVSQAQDNIKNESPRLSRKNQSTRAPVSSSELKDSINKSPIPTPRCQISRAPNGSFARDNSSKESPKLNSKVQTADIQHASLAQDGSINKSPTSPSKSQSSRLQIAPLTQNDTKDESPKPNAKGTLSRGRLTRACNRCRVRKIKCGEFQPCCEPCSKAGAKCIRTEYKRRASCNVYTTSQEEISPALEMEPDSESLDMEEKVSQQLLQESSEYSFQHSCENSRLPEDVDRIESKQVRTRRSLRANSPSSFAKEESSIATQIRSDSSISNSLRRESSLRSTIQASITNEESAPSKQQNLQRSSSLISSIDNSIIESKSPRQSKRSRGDSLPPQLQLTQECSSLSTRSSRRNTPAFELPNSKLSSTTNTESASTASSSTPSISSSECSSSNKRNFLSEVSSITAASESEEPPSQSSQSSSSRTLPNLKGKDLFDSVIWSDPFSTSVFYMFISNFRRRIYNDVKSTTTTHQFIRALRDNGRLVRNYTQNIDCLEEREGLTTDLELGAGDRTRFQSKVQGKSVPAGEERGGKDASVATGVECVLLHGSLRRLRCGVCSKLTSWDEEDRESTTMAGSAPDCPSCISSSISRQDKGRRGLAVGRLRPDIVLYGEEHPHANLVGPLIIHDLKLSPDVLLILGTSLRVHGLKVMVKEFAQAVHARGGSVIFVNQTKPPESQWGDVIDYWVEWDCDAWVLDLKKRRSDIWLPYTNATQNVASKDPAPSKQRNPSDKTPAYRPQCKRDDKTNAVHFTFKILDDLRKLKDAEGNESERPMYWVPFDRKAFRAFTGQITEQKSIKKSGVSKLPIRKGCKSLPASSHTKPQSAATTSKSKRQQTIPENNPVAKTPSTEPHRSGTWLEDLLLKSVRRITNNTLSESLLDNLRARVPFERLAENVPGNSIGYKRSFDDIGVDGAPDGVGLPNLRGLQHSKISIKGMSLSSLPPTGSPESGRKDKGKGKMVERASSPLDPDQNTIVVQPRQVMKHSYGTRSKRGSRIIVDEEQYARDVDASSGDTIVVRDRMSIGAVCNDR</sequence>
<comment type="caution">
    <text evidence="9">The sequence shown here is derived from an EMBL/GenBank/DDBJ whole genome shotgun (WGS) entry which is preliminary data.</text>
</comment>
<dbReference type="SUPFAM" id="SSF52467">
    <property type="entry name" value="DHS-like NAD/FAD-binding domain"/>
    <property type="match status" value="2"/>
</dbReference>
<evidence type="ECO:0000259" key="8">
    <source>
        <dbReference type="PROSITE" id="PS50305"/>
    </source>
</evidence>
<dbReference type="InterPro" id="IPR001138">
    <property type="entry name" value="Zn2Cys6_DnaBD"/>
</dbReference>
<dbReference type="InterPro" id="IPR003000">
    <property type="entry name" value="Sirtuin"/>
</dbReference>
<evidence type="ECO:0000259" key="7">
    <source>
        <dbReference type="PROSITE" id="PS50048"/>
    </source>
</evidence>
<feature type="compositionally biased region" description="Low complexity" evidence="6">
    <location>
        <begin position="235"/>
        <end position="246"/>
    </location>
</feature>
<feature type="domain" description="Deacetylase sirtuin-type" evidence="8">
    <location>
        <begin position="490"/>
        <end position="841"/>
    </location>
</feature>
<evidence type="ECO:0000256" key="5">
    <source>
        <dbReference type="PROSITE-ProRule" id="PRU00236"/>
    </source>
</evidence>
<evidence type="ECO:0000256" key="4">
    <source>
        <dbReference type="ARBA" id="ARBA00023242"/>
    </source>
</evidence>
<dbReference type="GO" id="GO:0017136">
    <property type="term" value="F:histone deacetylase activity, NAD-dependent"/>
    <property type="evidence" value="ECO:0007669"/>
    <property type="project" value="TreeGrafter"/>
</dbReference>
<feature type="region of interest" description="Disordered" evidence="6">
    <location>
        <begin position="938"/>
        <end position="994"/>
    </location>
</feature>
<keyword evidence="5" id="KW-0862">Zinc</keyword>
<dbReference type="CDD" id="cd00067">
    <property type="entry name" value="GAL4"/>
    <property type="match status" value="1"/>
</dbReference>
<dbReference type="OrthoDB" id="2919105at2759"/>
<feature type="active site" description="Proton acceptor" evidence="5">
    <location>
        <position position="687"/>
    </location>
</feature>
<dbReference type="PANTHER" id="PTHR11085">
    <property type="entry name" value="NAD-DEPENDENT PROTEIN DEACYLASE SIRTUIN-5, MITOCHONDRIAL-RELATED"/>
    <property type="match status" value="1"/>
</dbReference>
<dbReference type="AlphaFoldDB" id="A0A8H2ZKP8"/>
<feature type="compositionally biased region" description="Polar residues" evidence="6">
    <location>
        <begin position="1077"/>
        <end position="1087"/>
    </location>
</feature>
<dbReference type="PROSITE" id="PS00463">
    <property type="entry name" value="ZN2_CY6_FUNGAL_1"/>
    <property type="match status" value="1"/>
</dbReference>
<reference evidence="9" key="1">
    <citation type="submission" date="2020-10" db="EMBL/GenBank/DDBJ databases">
        <authorList>
            <person name="Kusch S."/>
        </authorList>
    </citation>
    <scope>NUCLEOTIDE SEQUENCE</scope>
    <source>
        <strain evidence="9">SwB9</strain>
    </source>
</reference>
<keyword evidence="5" id="KW-0479">Metal-binding</keyword>
<dbReference type="GO" id="GO:0008270">
    <property type="term" value="F:zinc ion binding"/>
    <property type="evidence" value="ECO:0007669"/>
    <property type="project" value="InterPro"/>
</dbReference>
<protein>
    <submittedName>
        <fullName evidence="9">Ff9be8cc-8b7f-4f63-92b5-7e2a09ac8ece</fullName>
    </submittedName>
</protein>
<feature type="region of interest" description="Disordered" evidence="6">
    <location>
        <begin position="103"/>
        <end position="273"/>
    </location>
</feature>
<accession>A0A8H2ZKP8</accession>
<dbReference type="SUPFAM" id="SSF57701">
    <property type="entry name" value="Zn2/Cys6 DNA-binding domain"/>
    <property type="match status" value="1"/>
</dbReference>
<dbReference type="PROSITE" id="PS50048">
    <property type="entry name" value="ZN2_CY6_FUNGAL_2"/>
    <property type="match status" value="1"/>
</dbReference>
<feature type="compositionally biased region" description="Low complexity" evidence="6">
    <location>
        <begin position="406"/>
        <end position="415"/>
    </location>
</feature>
<keyword evidence="10" id="KW-1185">Reference proteome</keyword>
<feature type="compositionally biased region" description="Polar residues" evidence="6">
    <location>
        <begin position="164"/>
        <end position="175"/>
    </location>
</feature>
<feature type="compositionally biased region" description="Polar residues" evidence="6">
    <location>
        <begin position="955"/>
        <end position="979"/>
    </location>
</feature>
<dbReference type="InterPro" id="IPR026590">
    <property type="entry name" value="Ssirtuin_cat_dom"/>
</dbReference>
<evidence type="ECO:0000256" key="3">
    <source>
        <dbReference type="ARBA" id="ARBA00023027"/>
    </source>
</evidence>
<feature type="binding site" evidence="5">
    <location>
        <position position="721"/>
    </location>
    <ligand>
        <name>Zn(2+)</name>
        <dbReference type="ChEBI" id="CHEBI:29105"/>
    </ligand>
</feature>
<dbReference type="FunFam" id="3.40.50.1220:FF:000072">
    <property type="entry name" value="Hst3p"/>
    <property type="match status" value="1"/>
</dbReference>
<dbReference type="GO" id="GO:0070403">
    <property type="term" value="F:NAD+ binding"/>
    <property type="evidence" value="ECO:0007669"/>
    <property type="project" value="InterPro"/>
</dbReference>
<feature type="region of interest" description="Disordered" evidence="6">
    <location>
        <begin position="1074"/>
        <end position="1111"/>
    </location>
</feature>
<feature type="compositionally biased region" description="Polar residues" evidence="6">
    <location>
        <begin position="113"/>
        <end position="126"/>
    </location>
</feature>
<keyword evidence="2" id="KW-0808">Transferase</keyword>
<dbReference type="InterPro" id="IPR050134">
    <property type="entry name" value="NAD-dep_sirtuin_deacylases"/>
</dbReference>
<dbReference type="Proteomes" id="UP000624404">
    <property type="component" value="Unassembled WGS sequence"/>
</dbReference>
<dbReference type="PROSITE" id="PS50305">
    <property type="entry name" value="SIRTUIN"/>
    <property type="match status" value="1"/>
</dbReference>
<organism evidence="9 10">
    <name type="scientific">Sclerotinia trifoliorum</name>
    <dbReference type="NCBI Taxonomy" id="28548"/>
    <lineage>
        <taxon>Eukaryota</taxon>
        <taxon>Fungi</taxon>
        <taxon>Dikarya</taxon>
        <taxon>Ascomycota</taxon>
        <taxon>Pezizomycotina</taxon>
        <taxon>Leotiomycetes</taxon>
        <taxon>Helotiales</taxon>
        <taxon>Sclerotiniaceae</taxon>
        <taxon>Sclerotinia</taxon>
    </lineage>
</organism>
<feature type="compositionally biased region" description="Polar residues" evidence="6">
    <location>
        <begin position="212"/>
        <end position="221"/>
    </location>
</feature>
<evidence type="ECO:0000256" key="6">
    <source>
        <dbReference type="SAM" id="MobiDB-lite"/>
    </source>
</evidence>
<dbReference type="Pfam" id="PF00172">
    <property type="entry name" value="Zn_clus"/>
    <property type="match status" value="1"/>
</dbReference>
<dbReference type="GO" id="GO:0005634">
    <property type="term" value="C:nucleus"/>
    <property type="evidence" value="ECO:0007669"/>
    <property type="project" value="TreeGrafter"/>
</dbReference>
<proteinExistence type="inferred from homology"/>
<dbReference type="InterPro" id="IPR029035">
    <property type="entry name" value="DHS-like_NAD/FAD-binding_dom"/>
</dbReference>
<evidence type="ECO:0000256" key="2">
    <source>
        <dbReference type="ARBA" id="ARBA00022679"/>
    </source>
</evidence>
<feature type="compositionally biased region" description="Low complexity" evidence="6">
    <location>
        <begin position="446"/>
        <end position="460"/>
    </location>
</feature>
<dbReference type="GO" id="GO:0000981">
    <property type="term" value="F:DNA-binding transcription factor activity, RNA polymerase II-specific"/>
    <property type="evidence" value="ECO:0007669"/>
    <property type="project" value="InterPro"/>
</dbReference>
<dbReference type="SMART" id="SM00066">
    <property type="entry name" value="GAL4"/>
    <property type="match status" value="1"/>
</dbReference>